<dbReference type="OrthoDB" id="9787061at2"/>
<reference evidence="11 14" key="1">
    <citation type="submission" date="2015-11" db="EMBL/GenBank/DDBJ databases">
        <title>Complete Genome Sequence of Kocuria flava strain HO-9041.</title>
        <authorList>
            <person name="Zhou M."/>
            <person name="Dai J."/>
        </authorList>
    </citation>
    <scope>NUCLEOTIDE SEQUENCE [LARGE SCALE GENOMIC DNA]</scope>
    <source>
        <strain evidence="11 14">HO-9041</strain>
    </source>
</reference>
<reference evidence="13 15" key="2">
    <citation type="submission" date="2015-12" db="EMBL/GenBank/DDBJ databases">
        <authorList>
            <person name="Shamseldin A."/>
            <person name="Moawad H."/>
            <person name="Abd El-Rahim W.M."/>
            <person name="Sadowsky M.J."/>
        </authorList>
    </citation>
    <scope>NUCLEOTIDE SEQUENCE [LARGE SCALE GENOMIC DNA]</scope>
    <source>
        <strain evidence="13 15">S43</strain>
    </source>
</reference>
<comment type="similarity">
    <text evidence="5 6">Belongs to the LipB family.</text>
</comment>
<dbReference type="InterPro" id="IPR004143">
    <property type="entry name" value="BPL_LPL_catalytic"/>
</dbReference>
<dbReference type="EC" id="2.3.1.181" evidence="5 6"/>
<dbReference type="PIRSF" id="PIRSF016262">
    <property type="entry name" value="LPLase"/>
    <property type="match status" value="1"/>
</dbReference>
<protein>
    <recommendedName>
        <fullName evidence="5 6">Octanoyltransferase</fullName>
        <ecNumber evidence="5 6">2.3.1.181</ecNumber>
    </recommendedName>
    <alternativeName>
        <fullName evidence="5">Lipoate-protein ligase B</fullName>
    </alternativeName>
    <alternativeName>
        <fullName evidence="5">Lipoyl/octanoyl transferase</fullName>
    </alternativeName>
    <alternativeName>
        <fullName evidence="5">Octanoyl-[acyl-carrier-protein]-protein N-octanoyltransferase</fullName>
    </alternativeName>
</protein>
<keyword evidence="13" id="KW-0436">Ligase</keyword>
<evidence type="ECO:0000256" key="8">
    <source>
        <dbReference type="PIRSR" id="PIRSR016262-2"/>
    </source>
</evidence>
<evidence type="ECO:0000313" key="13">
    <source>
        <dbReference type="EMBL" id="PLC12987.1"/>
    </source>
</evidence>
<dbReference type="Gene3D" id="3.30.930.10">
    <property type="entry name" value="Bira Bifunctional Protein, Domain 2"/>
    <property type="match status" value="1"/>
</dbReference>
<evidence type="ECO:0000256" key="2">
    <source>
        <dbReference type="ARBA" id="ARBA00022679"/>
    </source>
</evidence>
<dbReference type="PANTHER" id="PTHR10993:SF7">
    <property type="entry name" value="LIPOYLTRANSFERASE 2, MITOCHONDRIAL-RELATED"/>
    <property type="match status" value="1"/>
</dbReference>
<keyword evidence="16" id="KW-1185">Reference proteome</keyword>
<evidence type="ECO:0000256" key="7">
    <source>
        <dbReference type="PIRSR" id="PIRSR016262-1"/>
    </source>
</evidence>
<dbReference type="STRING" id="446860.AS188_09105"/>
<feature type="active site" description="Acyl-thioester intermediate" evidence="5 7">
    <location>
        <position position="175"/>
    </location>
</feature>
<comment type="miscellaneous">
    <text evidence="5">In the reaction, the free carboxyl group of octanoic acid is attached via an amide linkage to the epsilon-amino group of a specific lysine residue of lipoyl domains of lipoate-dependent enzymes.</text>
</comment>
<dbReference type="Pfam" id="PF21948">
    <property type="entry name" value="LplA-B_cat"/>
    <property type="match status" value="1"/>
</dbReference>
<comment type="function">
    <text evidence="4 5 6">Catalyzes the transfer of endogenously produced octanoic acid from octanoyl-acyl-carrier-protein onto the lipoyl domains of lipoate-dependent enzymes. Lipoyl-ACP can also act as a substrate although octanoyl-ACP is likely to be the physiological substrate.</text>
</comment>
<dbReference type="AlphaFoldDB" id="A0A0U3HY91"/>
<evidence type="ECO:0000313" key="11">
    <source>
        <dbReference type="EMBL" id="ALU39879.1"/>
    </source>
</evidence>
<feature type="site" description="Lowers pKa of active site Cys" evidence="5 9">
    <location>
        <position position="141"/>
    </location>
</feature>
<dbReference type="SUPFAM" id="SSF55681">
    <property type="entry name" value="Class II aaRS and biotin synthetases"/>
    <property type="match status" value="1"/>
</dbReference>
<dbReference type="KEGG" id="kfv:AS188_09105"/>
<dbReference type="GO" id="GO:0016874">
    <property type="term" value="F:ligase activity"/>
    <property type="evidence" value="ECO:0007669"/>
    <property type="project" value="UniProtKB-KW"/>
</dbReference>
<evidence type="ECO:0000313" key="16">
    <source>
        <dbReference type="Proteomes" id="UP000321155"/>
    </source>
</evidence>
<gene>
    <name evidence="5 12" type="primary">lipB</name>
    <name evidence="11" type="ORF">AS188_09105</name>
    <name evidence="13" type="ORF">AUQ48_13110</name>
    <name evidence="12" type="ORF">KFL01_30920</name>
</gene>
<evidence type="ECO:0000256" key="3">
    <source>
        <dbReference type="ARBA" id="ARBA00023315"/>
    </source>
</evidence>
<dbReference type="Proteomes" id="UP000057181">
    <property type="component" value="Chromosome"/>
</dbReference>
<dbReference type="EMBL" id="BJZR01000186">
    <property type="protein sequence ID" value="GEO93786.1"/>
    <property type="molecule type" value="Genomic_DNA"/>
</dbReference>
<comment type="subcellular location">
    <subcellularLocation>
        <location evidence="5">Cytoplasm</location>
    </subcellularLocation>
</comment>
<evidence type="ECO:0000313" key="15">
    <source>
        <dbReference type="Proteomes" id="UP000234632"/>
    </source>
</evidence>
<dbReference type="InterPro" id="IPR045864">
    <property type="entry name" value="aa-tRNA-synth_II/BPL/LPL"/>
</dbReference>
<accession>A0A0U3HY91</accession>
<evidence type="ECO:0000256" key="5">
    <source>
        <dbReference type="HAMAP-Rule" id="MF_00013"/>
    </source>
</evidence>
<keyword evidence="2 5" id="KW-0808">Transferase</keyword>
<reference evidence="12 16" key="3">
    <citation type="submission" date="2019-07" db="EMBL/GenBank/DDBJ databases">
        <title>Whole genome shotgun sequence of Kocuria flava NBRC 107626.</title>
        <authorList>
            <person name="Hosoyama A."/>
            <person name="Uohara A."/>
            <person name="Ohji S."/>
            <person name="Ichikawa N."/>
        </authorList>
    </citation>
    <scope>NUCLEOTIDE SEQUENCE [LARGE SCALE GENOMIC DNA]</scope>
    <source>
        <strain evidence="12 16">NBRC 107626</strain>
    </source>
</reference>
<dbReference type="UniPathway" id="UPA00538">
    <property type="reaction ID" value="UER00592"/>
</dbReference>
<organism evidence="11 14">
    <name type="scientific">Kocuria flava</name>
    <dbReference type="NCBI Taxonomy" id="446860"/>
    <lineage>
        <taxon>Bacteria</taxon>
        <taxon>Bacillati</taxon>
        <taxon>Actinomycetota</taxon>
        <taxon>Actinomycetes</taxon>
        <taxon>Micrococcales</taxon>
        <taxon>Micrococcaceae</taxon>
        <taxon>Kocuria</taxon>
    </lineage>
</organism>
<sequence>MSLTFHRVGFAPDLVDYRAALELQQEVHRRVVAGERDNTLLLLEHPPVYTAGRRTEPHEYPYDGTEVVPIGRGGKLTYHGPGMLIGYPIVRLPVPIDVVRFVRQLEQVLVAVLADLGVAATTVEGRSGAWVLADERGPDRKIAAIGVQVSRRATMHGFALNCSNDLRPFGKIIPCGITDASVTSISAETGRLVTPADVVGRVEQEFSARAAELCEQFTPAGAPAPLPRPTAVG</sequence>
<keyword evidence="3 5" id="KW-0012">Acyltransferase</keyword>
<dbReference type="EMBL" id="CP013254">
    <property type="protein sequence ID" value="ALU39879.1"/>
    <property type="molecule type" value="Genomic_DNA"/>
</dbReference>
<dbReference type="CDD" id="cd16444">
    <property type="entry name" value="LipB"/>
    <property type="match status" value="1"/>
</dbReference>
<dbReference type="RefSeq" id="WP_058858587.1">
    <property type="nucleotide sequence ID" value="NZ_BJZR01000186.1"/>
</dbReference>
<dbReference type="Proteomes" id="UP000234632">
    <property type="component" value="Unassembled WGS sequence"/>
</dbReference>
<dbReference type="GO" id="GO:0005737">
    <property type="term" value="C:cytoplasm"/>
    <property type="evidence" value="ECO:0007669"/>
    <property type="project" value="UniProtKB-SubCell"/>
</dbReference>
<dbReference type="NCBIfam" id="TIGR00214">
    <property type="entry name" value="lipB"/>
    <property type="match status" value="1"/>
</dbReference>
<feature type="domain" description="BPL/LPL catalytic" evidence="10">
    <location>
        <begin position="34"/>
        <end position="214"/>
    </location>
</feature>
<dbReference type="GO" id="GO:0033819">
    <property type="term" value="F:lipoyl(octanoyl) transferase activity"/>
    <property type="evidence" value="ECO:0007669"/>
    <property type="project" value="UniProtKB-EC"/>
</dbReference>
<dbReference type="InterPro" id="IPR000544">
    <property type="entry name" value="Octanoyltransferase"/>
</dbReference>
<evidence type="ECO:0000256" key="6">
    <source>
        <dbReference type="PIRNR" id="PIRNR016262"/>
    </source>
</evidence>
<dbReference type="PANTHER" id="PTHR10993">
    <property type="entry name" value="OCTANOYLTRANSFERASE"/>
    <property type="match status" value="1"/>
</dbReference>
<comment type="pathway">
    <text evidence="1 5 6">Protein modification; protein lipoylation via endogenous pathway; protein N(6)-(lipoyl)lysine from octanoyl-[acyl-carrier-protein]: step 1/2.</text>
</comment>
<dbReference type="GO" id="GO:0009249">
    <property type="term" value="P:protein lipoylation"/>
    <property type="evidence" value="ECO:0007669"/>
    <property type="project" value="InterPro"/>
</dbReference>
<feature type="binding site" evidence="5 8">
    <location>
        <begin position="72"/>
        <end position="79"/>
    </location>
    <ligand>
        <name>substrate</name>
    </ligand>
</feature>
<evidence type="ECO:0000256" key="4">
    <source>
        <dbReference type="ARBA" id="ARBA00024732"/>
    </source>
</evidence>
<dbReference type="Proteomes" id="UP000321155">
    <property type="component" value="Unassembled WGS sequence"/>
</dbReference>
<dbReference type="EMBL" id="LOMZ01000001">
    <property type="protein sequence ID" value="PLC12987.1"/>
    <property type="molecule type" value="Genomic_DNA"/>
</dbReference>
<evidence type="ECO:0000259" key="10">
    <source>
        <dbReference type="PROSITE" id="PS51733"/>
    </source>
</evidence>
<name>A0A0U3HY91_9MICC</name>
<dbReference type="NCBIfam" id="NF010925">
    <property type="entry name" value="PRK14345.1"/>
    <property type="match status" value="1"/>
</dbReference>
<feature type="binding site" evidence="5 8">
    <location>
        <begin position="144"/>
        <end position="146"/>
    </location>
    <ligand>
        <name>substrate</name>
    </ligand>
</feature>
<evidence type="ECO:0000256" key="9">
    <source>
        <dbReference type="PIRSR" id="PIRSR016262-3"/>
    </source>
</evidence>
<feature type="binding site" evidence="5 8">
    <location>
        <begin position="157"/>
        <end position="159"/>
    </location>
    <ligand>
        <name>substrate</name>
    </ligand>
</feature>
<evidence type="ECO:0000313" key="14">
    <source>
        <dbReference type="Proteomes" id="UP000057181"/>
    </source>
</evidence>
<evidence type="ECO:0000313" key="12">
    <source>
        <dbReference type="EMBL" id="GEO93786.1"/>
    </source>
</evidence>
<dbReference type="PROSITE" id="PS51733">
    <property type="entry name" value="BPL_LPL_CATALYTIC"/>
    <property type="match status" value="1"/>
</dbReference>
<comment type="catalytic activity">
    <reaction evidence="5 6">
        <text>octanoyl-[ACP] + L-lysyl-[protein] = N(6)-octanoyl-L-lysyl-[protein] + holo-[ACP] + H(+)</text>
        <dbReference type="Rhea" id="RHEA:17665"/>
        <dbReference type="Rhea" id="RHEA-COMP:9636"/>
        <dbReference type="Rhea" id="RHEA-COMP:9685"/>
        <dbReference type="Rhea" id="RHEA-COMP:9752"/>
        <dbReference type="Rhea" id="RHEA-COMP:9928"/>
        <dbReference type="ChEBI" id="CHEBI:15378"/>
        <dbReference type="ChEBI" id="CHEBI:29969"/>
        <dbReference type="ChEBI" id="CHEBI:64479"/>
        <dbReference type="ChEBI" id="CHEBI:78463"/>
        <dbReference type="ChEBI" id="CHEBI:78809"/>
        <dbReference type="EC" id="2.3.1.181"/>
    </reaction>
</comment>
<proteinExistence type="inferred from homology"/>
<dbReference type="HAMAP" id="MF_00013">
    <property type="entry name" value="LipB"/>
    <property type="match status" value="1"/>
</dbReference>
<evidence type="ECO:0000256" key="1">
    <source>
        <dbReference type="ARBA" id="ARBA00004821"/>
    </source>
</evidence>
<keyword evidence="5" id="KW-0963">Cytoplasm</keyword>